<dbReference type="FunFam" id="3.30.230.40:FF:000001">
    <property type="entry name" value="Imidazoleglycerol-phosphate dehydratase HisB"/>
    <property type="match status" value="1"/>
</dbReference>
<evidence type="ECO:0000313" key="6">
    <source>
        <dbReference type="EMBL" id="CAB4705782.1"/>
    </source>
</evidence>
<evidence type="ECO:0000313" key="8">
    <source>
        <dbReference type="EMBL" id="CAB4991886.1"/>
    </source>
</evidence>
<dbReference type="EMBL" id="CAFBQW010000126">
    <property type="protein sequence ID" value="CAB5067250.1"/>
    <property type="molecule type" value="Genomic_DNA"/>
</dbReference>
<name>A0A6J6ZYP9_9ZZZZ</name>
<dbReference type="GO" id="GO:0000105">
    <property type="term" value="P:L-histidine biosynthetic process"/>
    <property type="evidence" value="ECO:0007669"/>
    <property type="project" value="UniProtKB-UniPathway"/>
</dbReference>
<dbReference type="Gene3D" id="3.30.230.40">
    <property type="entry name" value="Imidazole glycerol phosphate dehydratase, domain 1"/>
    <property type="match status" value="2"/>
</dbReference>
<protein>
    <recommendedName>
        <fullName evidence="2">Imidazoleglycerol-phosphate dehydratase</fullName>
    </recommendedName>
</protein>
<dbReference type="Pfam" id="PF00475">
    <property type="entry name" value="IGPD"/>
    <property type="match status" value="1"/>
</dbReference>
<evidence type="ECO:0000256" key="2">
    <source>
        <dbReference type="ARBA" id="ARBA00016664"/>
    </source>
</evidence>
<reference evidence="7" key="1">
    <citation type="submission" date="2020-05" db="EMBL/GenBank/DDBJ databases">
        <authorList>
            <person name="Chiriac C."/>
            <person name="Salcher M."/>
            <person name="Ghai R."/>
            <person name="Kavagutti S V."/>
        </authorList>
    </citation>
    <scope>NUCLEOTIDE SEQUENCE</scope>
</reference>
<evidence type="ECO:0000313" key="9">
    <source>
        <dbReference type="EMBL" id="CAB5036061.1"/>
    </source>
</evidence>
<accession>A0A6J6ZYP9</accession>
<dbReference type="EMBL" id="CAFBOG010000188">
    <property type="protein sequence ID" value="CAB4991886.1"/>
    <property type="molecule type" value="Genomic_DNA"/>
</dbReference>
<evidence type="ECO:0000313" key="10">
    <source>
        <dbReference type="EMBL" id="CAB5067250.1"/>
    </source>
</evidence>
<dbReference type="NCBIfam" id="NF002111">
    <property type="entry name" value="PRK00951.2-1"/>
    <property type="match status" value="1"/>
</dbReference>
<evidence type="ECO:0000313" key="7">
    <source>
        <dbReference type="EMBL" id="CAB4825756.1"/>
    </source>
</evidence>
<dbReference type="InterPro" id="IPR000807">
    <property type="entry name" value="ImidazoleglycerolP_deHydtase"/>
</dbReference>
<gene>
    <name evidence="6" type="ORF">UFOPK2582_01167</name>
    <name evidence="7" type="ORF">UFOPK3046_02004</name>
    <name evidence="8" type="ORF">UFOPK3914_01642</name>
    <name evidence="9" type="ORF">UFOPK4173_01192</name>
    <name evidence="10" type="ORF">UFOPK4354_01162</name>
</gene>
<dbReference type="FunFam" id="3.30.230.40:FF:000003">
    <property type="entry name" value="Imidazoleglycerol-phosphate dehydratase HisB"/>
    <property type="match status" value="1"/>
</dbReference>
<dbReference type="SUPFAM" id="SSF54211">
    <property type="entry name" value="Ribosomal protein S5 domain 2-like"/>
    <property type="match status" value="2"/>
</dbReference>
<dbReference type="EMBL" id="CAFAAQ010000269">
    <property type="protein sequence ID" value="CAB4825756.1"/>
    <property type="molecule type" value="Genomic_DNA"/>
</dbReference>
<dbReference type="UniPathway" id="UPA00031">
    <property type="reaction ID" value="UER00011"/>
</dbReference>
<dbReference type="PANTHER" id="PTHR23133">
    <property type="entry name" value="IMIDAZOLEGLYCEROL-PHOSPHATE DEHYDRATASE HIS7"/>
    <property type="match status" value="1"/>
</dbReference>
<dbReference type="AlphaFoldDB" id="A0A6J6ZYP9"/>
<evidence type="ECO:0000256" key="3">
    <source>
        <dbReference type="ARBA" id="ARBA00022605"/>
    </source>
</evidence>
<dbReference type="NCBIfam" id="NF002114">
    <property type="entry name" value="PRK00951.2-4"/>
    <property type="match status" value="1"/>
</dbReference>
<dbReference type="HAMAP" id="MF_00076">
    <property type="entry name" value="HisB"/>
    <property type="match status" value="1"/>
</dbReference>
<dbReference type="PROSITE" id="PS00955">
    <property type="entry name" value="IGP_DEHYDRATASE_2"/>
    <property type="match status" value="1"/>
</dbReference>
<dbReference type="InterPro" id="IPR020565">
    <property type="entry name" value="ImidazoleglycerP_deHydtase_CS"/>
</dbReference>
<evidence type="ECO:0000256" key="1">
    <source>
        <dbReference type="ARBA" id="ARBA00005047"/>
    </source>
</evidence>
<dbReference type="EMBL" id="CAFBPW010000138">
    <property type="protein sequence ID" value="CAB5036061.1"/>
    <property type="molecule type" value="Genomic_DNA"/>
</dbReference>
<dbReference type="GO" id="GO:0004424">
    <property type="term" value="F:imidazoleglycerol-phosphate dehydratase activity"/>
    <property type="evidence" value="ECO:0007669"/>
    <property type="project" value="InterPro"/>
</dbReference>
<dbReference type="CDD" id="cd07914">
    <property type="entry name" value="IGPD"/>
    <property type="match status" value="1"/>
</dbReference>
<evidence type="ECO:0000256" key="5">
    <source>
        <dbReference type="ARBA" id="ARBA00023239"/>
    </source>
</evidence>
<dbReference type="InterPro" id="IPR038494">
    <property type="entry name" value="IGPD_sf"/>
</dbReference>
<dbReference type="InterPro" id="IPR020568">
    <property type="entry name" value="Ribosomal_Su5_D2-typ_SF"/>
</dbReference>
<dbReference type="EMBL" id="CAEZXS010000142">
    <property type="protein sequence ID" value="CAB4705782.1"/>
    <property type="molecule type" value="Genomic_DNA"/>
</dbReference>
<evidence type="ECO:0000256" key="4">
    <source>
        <dbReference type="ARBA" id="ARBA00023102"/>
    </source>
</evidence>
<sequence>MSRSASKSRTTKETDISISLLVDGEGNTDCATGLPFFDHMLDQLGRHSGMDLTVHATGDLQIDAHHTVEDTGILLGEVLKAALGTKVGVRRFASMRVPLDEAVVEAVLDLSGRPYLEYQIDSPGEKILGDPPFDPQLMEEFWRAIVTSAGITLHLTLIRGRNTHHIMEASVKAFARALRDAVRIEGTSLPSTKGTL</sequence>
<keyword evidence="3" id="KW-0028">Amino-acid biosynthesis</keyword>
<keyword evidence="5" id="KW-0456">Lyase</keyword>
<dbReference type="PROSITE" id="PS00954">
    <property type="entry name" value="IGP_DEHYDRATASE_1"/>
    <property type="match status" value="1"/>
</dbReference>
<proteinExistence type="inferred from homology"/>
<keyword evidence="4" id="KW-0368">Histidine biosynthesis</keyword>
<dbReference type="PANTHER" id="PTHR23133:SF2">
    <property type="entry name" value="IMIDAZOLEGLYCEROL-PHOSPHATE DEHYDRATASE"/>
    <property type="match status" value="1"/>
</dbReference>
<organism evidence="7">
    <name type="scientific">freshwater metagenome</name>
    <dbReference type="NCBI Taxonomy" id="449393"/>
    <lineage>
        <taxon>unclassified sequences</taxon>
        <taxon>metagenomes</taxon>
        <taxon>ecological metagenomes</taxon>
    </lineage>
</organism>
<comment type="pathway">
    <text evidence="1">Amino-acid biosynthesis; L-histidine biosynthesis; L-histidine from 5-phospho-alpha-D-ribose 1-diphosphate: step 6/9.</text>
</comment>